<sequence length="190" mass="21128">MAQSDDAFFSVASQFEVLLDPIEPDRLWLEPEALRASMPSAFQLMSQVSDLEQHCLPLLKGLEQHAQGLAEYLTLQSQKIDLVLQHQLAQDPNARWRAQGLRFGGSGVSVVVPEPLPQGTALAMRLFLPKEQVAAYAHGEVQQCSPNELGMVAEIHFSAILEADQERLVRASLLVQQRHLRQRAQQRAGS</sequence>
<gene>
    <name evidence="1" type="ORF">SAMN02745129_4301</name>
</gene>
<evidence type="ECO:0000313" key="1">
    <source>
        <dbReference type="EMBL" id="SHI14306.1"/>
    </source>
</evidence>
<evidence type="ECO:0000313" key="2">
    <source>
        <dbReference type="Proteomes" id="UP000184268"/>
    </source>
</evidence>
<dbReference type="RefSeq" id="WP_067660324.1">
    <property type="nucleotide sequence ID" value="NZ_FQXG01000008.1"/>
</dbReference>
<dbReference type="EMBL" id="FQXG01000008">
    <property type="protein sequence ID" value="SHI14306.1"/>
    <property type="molecule type" value="Genomic_DNA"/>
</dbReference>
<evidence type="ECO:0008006" key="3">
    <source>
        <dbReference type="Google" id="ProtNLM"/>
    </source>
</evidence>
<dbReference type="Proteomes" id="UP000184268">
    <property type="component" value="Unassembled WGS sequence"/>
</dbReference>
<dbReference type="STRING" id="299255.SAMN02745129_4301"/>
<keyword evidence="2" id="KW-1185">Reference proteome</keyword>
<dbReference type="OrthoDB" id="5764251at2"/>
<accession>A0A1M5YQG8</accession>
<dbReference type="AlphaFoldDB" id="A0A1M5YQG8"/>
<organism evidence="1 2">
    <name type="scientific">Ferrimonas marina</name>
    <dbReference type="NCBI Taxonomy" id="299255"/>
    <lineage>
        <taxon>Bacteria</taxon>
        <taxon>Pseudomonadati</taxon>
        <taxon>Pseudomonadota</taxon>
        <taxon>Gammaproteobacteria</taxon>
        <taxon>Alteromonadales</taxon>
        <taxon>Ferrimonadaceae</taxon>
        <taxon>Ferrimonas</taxon>
    </lineage>
</organism>
<protein>
    <recommendedName>
        <fullName evidence="3">PilZ domain-containing protein</fullName>
    </recommendedName>
</protein>
<proteinExistence type="predicted"/>
<reference evidence="2" key="1">
    <citation type="submission" date="2016-11" db="EMBL/GenBank/DDBJ databases">
        <authorList>
            <person name="Varghese N."/>
            <person name="Submissions S."/>
        </authorList>
    </citation>
    <scope>NUCLEOTIDE SEQUENCE [LARGE SCALE GENOMIC DNA]</scope>
    <source>
        <strain evidence="2">DSM 16917</strain>
    </source>
</reference>
<name>A0A1M5YQG8_9GAMM</name>